<dbReference type="OrthoDB" id="2020166at2759"/>
<keyword evidence="6" id="KW-1185">Reference proteome</keyword>
<comment type="similarity">
    <text evidence="1">Belongs to the LOB domain-containing protein family.</text>
</comment>
<dbReference type="InterPro" id="IPR004883">
    <property type="entry name" value="LOB"/>
</dbReference>
<evidence type="ECO:0000256" key="3">
    <source>
        <dbReference type="SAM" id="MobiDB-lite"/>
    </source>
</evidence>
<dbReference type="PANTHER" id="PTHR31301">
    <property type="entry name" value="LOB DOMAIN-CONTAINING PROTEIN 4-RELATED"/>
    <property type="match status" value="1"/>
</dbReference>
<sequence length="316" mass="33647">MPQKTRAALPRRAPLSPTAASSPLLACQLQTHSLCLCLCLSLTAAPTRRRVGLDLHLIPCSTEPAWKRLVSFCVEDLMSCSSARERSRAGDARGRIELKKDKCRREFLGEMRDVAVGGGKAAIRQLGQAGGGGGGAAPAAPAPCAACKLLRRRCAAGCVFAPYFPPGEPHRFANVHKVFGASNVSKLLQEIPVQHRGDAVSSLVYEANARVRDPIYGCVGAISSLQQQVEALQAQLAMAQAEMVRLRMSNDYIARRLRPRGCGGGGGGGSTTTTGSPSSMSSPAKTAEPEPLCKPTPELDMVVDQPNFGDCRFWSY</sequence>
<reference evidence="5" key="1">
    <citation type="journal article" date="2021" name="bioRxiv">
        <title>Whole Genome Assembly and Annotation of Northern Wild Rice, Zizania palustris L., Supports a Whole Genome Duplication in the Zizania Genus.</title>
        <authorList>
            <person name="Haas M."/>
            <person name="Kono T."/>
            <person name="Macchietto M."/>
            <person name="Millas R."/>
            <person name="McGilp L."/>
            <person name="Shao M."/>
            <person name="Duquette J."/>
            <person name="Hirsch C.N."/>
            <person name="Kimball J."/>
        </authorList>
    </citation>
    <scope>NUCLEOTIDE SEQUENCE</scope>
    <source>
        <tissue evidence="5">Fresh leaf tissue</tissue>
    </source>
</reference>
<feature type="compositionally biased region" description="Gly residues" evidence="3">
    <location>
        <begin position="261"/>
        <end position="270"/>
    </location>
</feature>
<dbReference type="Pfam" id="PF03195">
    <property type="entry name" value="LOB"/>
    <property type="match status" value="1"/>
</dbReference>
<evidence type="ECO:0000259" key="4">
    <source>
        <dbReference type="PROSITE" id="PS50891"/>
    </source>
</evidence>
<evidence type="ECO:0000313" key="5">
    <source>
        <dbReference type="EMBL" id="KAG8061986.1"/>
    </source>
</evidence>
<accession>A0A8J5SUS9</accession>
<gene>
    <name evidence="5" type="ORF">GUJ93_ZPchr0003g16582</name>
</gene>
<protein>
    <recommendedName>
        <fullName evidence="4">LOB domain-containing protein</fullName>
    </recommendedName>
</protein>
<comment type="caution">
    <text evidence="5">The sequence shown here is derived from an EMBL/GenBank/DDBJ whole genome shotgun (WGS) entry which is preliminary data.</text>
</comment>
<reference evidence="5" key="2">
    <citation type="submission" date="2021-02" db="EMBL/GenBank/DDBJ databases">
        <authorList>
            <person name="Kimball J.A."/>
            <person name="Haas M.W."/>
            <person name="Macchietto M."/>
            <person name="Kono T."/>
            <person name="Duquette J."/>
            <person name="Shao M."/>
        </authorList>
    </citation>
    <scope>NUCLEOTIDE SEQUENCE</scope>
    <source>
        <tissue evidence="5">Fresh leaf tissue</tissue>
    </source>
</reference>
<proteinExistence type="inferred from homology"/>
<dbReference type="AlphaFoldDB" id="A0A8J5SUS9"/>
<feature type="coiled-coil region" evidence="2">
    <location>
        <begin position="222"/>
        <end position="249"/>
    </location>
</feature>
<name>A0A8J5SUS9_ZIZPA</name>
<dbReference type="PROSITE" id="PS50891">
    <property type="entry name" value="LOB"/>
    <property type="match status" value="1"/>
</dbReference>
<organism evidence="5 6">
    <name type="scientific">Zizania palustris</name>
    <name type="common">Northern wild rice</name>
    <dbReference type="NCBI Taxonomy" id="103762"/>
    <lineage>
        <taxon>Eukaryota</taxon>
        <taxon>Viridiplantae</taxon>
        <taxon>Streptophyta</taxon>
        <taxon>Embryophyta</taxon>
        <taxon>Tracheophyta</taxon>
        <taxon>Spermatophyta</taxon>
        <taxon>Magnoliopsida</taxon>
        <taxon>Liliopsida</taxon>
        <taxon>Poales</taxon>
        <taxon>Poaceae</taxon>
        <taxon>BOP clade</taxon>
        <taxon>Oryzoideae</taxon>
        <taxon>Oryzeae</taxon>
        <taxon>Zizaniinae</taxon>
        <taxon>Zizania</taxon>
    </lineage>
</organism>
<dbReference type="Proteomes" id="UP000729402">
    <property type="component" value="Unassembled WGS sequence"/>
</dbReference>
<dbReference type="PANTHER" id="PTHR31301:SF58">
    <property type="entry name" value="LOB DOMAIN-CONTAINING PROTEIN 3"/>
    <property type="match status" value="1"/>
</dbReference>
<evidence type="ECO:0000313" key="6">
    <source>
        <dbReference type="Proteomes" id="UP000729402"/>
    </source>
</evidence>
<evidence type="ECO:0000256" key="1">
    <source>
        <dbReference type="ARBA" id="ARBA00005474"/>
    </source>
</evidence>
<dbReference type="EMBL" id="JAAALK010000286">
    <property type="protein sequence ID" value="KAG8061986.1"/>
    <property type="molecule type" value="Genomic_DNA"/>
</dbReference>
<evidence type="ECO:0000256" key="2">
    <source>
        <dbReference type="SAM" id="Coils"/>
    </source>
</evidence>
<feature type="compositionally biased region" description="Low complexity" evidence="3">
    <location>
        <begin position="271"/>
        <end position="282"/>
    </location>
</feature>
<keyword evidence="2" id="KW-0175">Coiled coil</keyword>
<feature type="domain" description="LOB" evidence="4">
    <location>
        <begin position="142"/>
        <end position="243"/>
    </location>
</feature>
<feature type="region of interest" description="Disordered" evidence="3">
    <location>
        <begin position="258"/>
        <end position="299"/>
    </location>
</feature>